<evidence type="ECO:0000256" key="1">
    <source>
        <dbReference type="SAM" id="MobiDB-lite"/>
    </source>
</evidence>
<organism evidence="2 3">
    <name type="scientific">Polyplax serrata</name>
    <name type="common">Common mouse louse</name>
    <dbReference type="NCBI Taxonomy" id="468196"/>
    <lineage>
        <taxon>Eukaryota</taxon>
        <taxon>Metazoa</taxon>
        <taxon>Ecdysozoa</taxon>
        <taxon>Arthropoda</taxon>
        <taxon>Hexapoda</taxon>
        <taxon>Insecta</taxon>
        <taxon>Pterygota</taxon>
        <taxon>Neoptera</taxon>
        <taxon>Paraneoptera</taxon>
        <taxon>Psocodea</taxon>
        <taxon>Troctomorpha</taxon>
        <taxon>Phthiraptera</taxon>
        <taxon>Anoplura</taxon>
        <taxon>Polyplacidae</taxon>
        <taxon>Polyplax</taxon>
    </lineage>
</organism>
<proteinExistence type="predicted"/>
<comment type="caution">
    <text evidence="2">The sequence shown here is derived from an EMBL/GenBank/DDBJ whole genome shotgun (WGS) entry which is preliminary data.</text>
</comment>
<dbReference type="EMBL" id="JAWJWF010000003">
    <property type="protein sequence ID" value="KAK6635439.1"/>
    <property type="molecule type" value="Genomic_DNA"/>
</dbReference>
<accession>A0ABR1B8D3</accession>
<evidence type="ECO:0000313" key="3">
    <source>
        <dbReference type="Proteomes" id="UP001359485"/>
    </source>
</evidence>
<name>A0ABR1B8D3_POLSC</name>
<evidence type="ECO:0000313" key="2">
    <source>
        <dbReference type="EMBL" id="KAK6635439.1"/>
    </source>
</evidence>
<gene>
    <name evidence="2" type="ORF">RUM44_000690</name>
</gene>
<protein>
    <submittedName>
        <fullName evidence="2">Uncharacterized protein</fullName>
    </submittedName>
</protein>
<keyword evidence="3" id="KW-1185">Reference proteome</keyword>
<reference evidence="2 3" key="1">
    <citation type="submission" date="2023-09" db="EMBL/GenBank/DDBJ databases">
        <title>Genomes of two closely related lineages of the louse Polyplax serrata with different host specificities.</title>
        <authorList>
            <person name="Martinu J."/>
            <person name="Tarabai H."/>
            <person name="Stefka J."/>
            <person name="Hypsa V."/>
        </authorList>
    </citation>
    <scope>NUCLEOTIDE SEQUENCE [LARGE SCALE GENOMIC DNA]</scope>
    <source>
        <strain evidence="2">98ZLc_SE</strain>
    </source>
</reference>
<sequence>MSVTVRRTPRAADVRNPSRKRPGREEEHFISSGLCPPGSPNQEPATCMNFLNQFILFEGYQIECLGKVKKAADSYYPPLKRLWHNYQIESYADTPQSQYTPVTFLWLDIGLL</sequence>
<feature type="region of interest" description="Disordered" evidence="1">
    <location>
        <begin position="1"/>
        <end position="39"/>
    </location>
</feature>
<dbReference type="Proteomes" id="UP001359485">
    <property type="component" value="Unassembled WGS sequence"/>
</dbReference>